<proteinExistence type="predicted"/>
<reference evidence="1" key="2">
    <citation type="submission" date="2024-07" db="EMBL/GenBank/DDBJ databases">
        <title>Streptomyces haneummycinica sp. nov., a new antibiotic-producing actinobacterium isolated from marine sediment.</title>
        <authorList>
            <person name="Uemura M."/>
            <person name="Hamada M."/>
            <person name="Hirano S."/>
            <person name="Kobayashi K."/>
            <person name="Ohshiro T."/>
            <person name="Kobayashi T."/>
            <person name="Terahara T."/>
        </authorList>
    </citation>
    <scope>NUCLEOTIDE SEQUENCE</scope>
    <source>
        <strain evidence="1">KM77-8</strain>
    </source>
</reference>
<accession>A0AAT9HLY3</accession>
<evidence type="ECO:0000313" key="1">
    <source>
        <dbReference type="EMBL" id="BFO18143.1"/>
    </source>
</evidence>
<protein>
    <submittedName>
        <fullName evidence="1">Uncharacterized protein</fullName>
    </submittedName>
</protein>
<dbReference type="AlphaFoldDB" id="A0AAT9HLY3"/>
<sequence length="55" mass="6113">MPRSVQVSADLRAFSQAELDVIAHELHHRPRKTHGYRTPAEVYADLLNSGDALTA</sequence>
<dbReference type="EMBL" id="AP035768">
    <property type="protein sequence ID" value="BFO18143.1"/>
    <property type="molecule type" value="Genomic_DNA"/>
</dbReference>
<reference evidence="1" key="1">
    <citation type="submission" date="2024-06" db="EMBL/GenBank/DDBJ databases">
        <authorList>
            <consortium name="consrtm"/>
            <person name="Uemura M."/>
            <person name="Terahara T."/>
        </authorList>
    </citation>
    <scope>NUCLEOTIDE SEQUENCE</scope>
    <source>
        <strain evidence="1">KM77-8</strain>
    </source>
</reference>
<organism evidence="1">
    <name type="scientific">Streptomyces haneummycinicus</name>
    <dbReference type="NCBI Taxonomy" id="3074435"/>
    <lineage>
        <taxon>Bacteria</taxon>
        <taxon>Bacillati</taxon>
        <taxon>Actinomycetota</taxon>
        <taxon>Actinomycetes</taxon>
        <taxon>Kitasatosporales</taxon>
        <taxon>Streptomycetaceae</taxon>
        <taxon>Streptomyces</taxon>
    </lineage>
</organism>
<gene>
    <name evidence="1" type="ORF">SHKM778_45310</name>
</gene>
<name>A0AAT9HLY3_9ACTN</name>